<organism evidence="2">
    <name type="scientific">Arundo donax</name>
    <name type="common">Giant reed</name>
    <name type="synonym">Donax arundinaceus</name>
    <dbReference type="NCBI Taxonomy" id="35708"/>
    <lineage>
        <taxon>Eukaryota</taxon>
        <taxon>Viridiplantae</taxon>
        <taxon>Streptophyta</taxon>
        <taxon>Embryophyta</taxon>
        <taxon>Tracheophyta</taxon>
        <taxon>Spermatophyta</taxon>
        <taxon>Magnoliopsida</taxon>
        <taxon>Liliopsida</taxon>
        <taxon>Poales</taxon>
        <taxon>Poaceae</taxon>
        <taxon>PACMAD clade</taxon>
        <taxon>Arundinoideae</taxon>
        <taxon>Arundineae</taxon>
        <taxon>Arundo</taxon>
    </lineage>
</organism>
<sequence length="25" mass="2713">MATTDTTNLRGWSLRGFPVPAPPVK</sequence>
<reference evidence="2" key="1">
    <citation type="submission" date="2014-09" db="EMBL/GenBank/DDBJ databases">
        <authorList>
            <person name="Magalhaes I.L.F."/>
            <person name="Oliveira U."/>
            <person name="Santos F.R."/>
            <person name="Vidigal T.H.D.A."/>
            <person name="Brescovit A.D."/>
            <person name="Santos A.J."/>
        </authorList>
    </citation>
    <scope>NUCLEOTIDE SEQUENCE</scope>
    <source>
        <tissue evidence="2">Shoot tissue taken approximately 20 cm above the soil surface</tissue>
    </source>
</reference>
<evidence type="ECO:0000313" key="2">
    <source>
        <dbReference type="EMBL" id="JAD22472.1"/>
    </source>
</evidence>
<dbReference type="AlphaFoldDB" id="A0A0A8YHZ4"/>
<reference evidence="2" key="2">
    <citation type="journal article" date="2015" name="Data Brief">
        <title>Shoot transcriptome of the giant reed, Arundo donax.</title>
        <authorList>
            <person name="Barrero R.A."/>
            <person name="Guerrero F.D."/>
            <person name="Moolhuijzen P."/>
            <person name="Goolsby J.A."/>
            <person name="Tidwell J."/>
            <person name="Bellgard S.E."/>
            <person name="Bellgard M.I."/>
        </authorList>
    </citation>
    <scope>NUCLEOTIDE SEQUENCE</scope>
    <source>
        <tissue evidence="2">Shoot tissue taken approximately 20 cm above the soil surface</tissue>
    </source>
</reference>
<proteinExistence type="predicted"/>
<feature type="compositionally biased region" description="Polar residues" evidence="1">
    <location>
        <begin position="1"/>
        <end position="10"/>
    </location>
</feature>
<dbReference type="EMBL" id="GBRH01275423">
    <property type="protein sequence ID" value="JAD22472.1"/>
    <property type="molecule type" value="Transcribed_RNA"/>
</dbReference>
<protein>
    <submittedName>
        <fullName evidence="2">Uncharacterized protein</fullName>
    </submittedName>
</protein>
<feature type="region of interest" description="Disordered" evidence="1">
    <location>
        <begin position="1"/>
        <end position="25"/>
    </location>
</feature>
<name>A0A0A8YHZ4_ARUDO</name>
<evidence type="ECO:0000256" key="1">
    <source>
        <dbReference type="SAM" id="MobiDB-lite"/>
    </source>
</evidence>
<accession>A0A0A8YHZ4</accession>